<evidence type="ECO:0000313" key="2">
    <source>
        <dbReference type="EMBL" id="KAJ8407729.1"/>
    </source>
</evidence>
<keyword evidence="3" id="KW-1185">Reference proteome</keyword>
<organism evidence="2 3">
    <name type="scientific">Aldrovandia affinis</name>
    <dbReference type="NCBI Taxonomy" id="143900"/>
    <lineage>
        <taxon>Eukaryota</taxon>
        <taxon>Metazoa</taxon>
        <taxon>Chordata</taxon>
        <taxon>Craniata</taxon>
        <taxon>Vertebrata</taxon>
        <taxon>Euteleostomi</taxon>
        <taxon>Actinopterygii</taxon>
        <taxon>Neopterygii</taxon>
        <taxon>Teleostei</taxon>
        <taxon>Notacanthiformes</taxon>
        <taxon>Halosauridae</taxon>
        <taxon>Aldrovandia</taxon>
    </lineage>
</organism>
<reference evidence="2" key="1">
    <citation type="journal article" date="2023" name="Science">
        <title>Genome structures resolve the early diversification of teleost fishes.</title>
        <authorList>
            <person name="Parey E."/>
            <person name="Louis A."/>
            <person name="Montfort J."/>
            <person name="Bouchez O."/>
            <person name="Roques C."/>
            <person name="Iampietro C."/>
            <person name="Lluch J."/>
            <person name="Castinel A."/>
            <person name="Donnadieu C."/>
            <person name="Desvignes T."/>
            <person name="Floi Bucao C."/>
            <person name="Jouanno E."/>
            <person name="Wen M."/>
            <person name="Mejri S."/>
            <person name="Dirks R."/>
            <person name="Jansen H."/>
            <person name="Henkel C."/>
            <person name="Chen W.J."/>
            <person name="Zahm M."/>
            <person name="Cabau C."/>
            <person name="Klopp C."/>
            <person name="Thompson A.W."/>
            <person name="Robinson-Rechavi M."/>
            <person name="Braasch I."/>
            <person name="Lecointre G."/>
            <person name="Bobe J."/>
            <person name="Postlethwait J.H."/>
            <person name="Berthelot C."/>
            <person name="Roest Crollius H."/>
            <person name="Guiguen Y."/>
        </authorList>
    </citation>
    <scope>NUCLEOTIDE SEQUENCE</scope>
    <source>
        <strain evidence="2">NC1722</strain>
    </source>
</reference>
<dbReference type="Proteomes" id="UP001221898">
    <property type="component" value="Unassembled WGS sequence"/>
</dbReference>
<dbReference type="EMBL" id="JAINUG010000037">
    <property type="protein sequence ID" value="KAJ8407729.1"/>
    <property type="molecule type" value="Genomic_DNA"/>
</dbReference>
<comment type="caution">
    <text evidence="2">The sequence shown here is derived from an EMBL/GenBank/DDBJ whole genome shotgun (WGS) entry which is preliminary data.</text>
</comment>
<evidence type="ECO:0000313" key="3">
    <source>
        <dbReference type="Proteomes" id="UP001221898"/>
    </source>
</evidence>
<accession>A0AAD7WTI1</accession>
<proteinExistence type="predicted"/>
<protein>
    <submittedName>
        <fullName evidence="2">Uncharacterized protein</fullName>
    </submittedName>
</protein>
<evidence type="ECO:0000256" key="1">
    <source>
        <dbReference type="SAM" id="MobiDB-lite"/>
    </source>
</evidence>
<gene>
    <name evidence="2" type="ORF">AAFF_G00267730</name>
</gene>
<feature type="region of interest" description="Disordered" evidence="1">
    <location>
        <begin position="13"/>
        <end position="47"/>
    </location>
</feature>
<name>A0AAD7WTI1_9TELE</name>
<dbReference type="AlphaFoldDB" id="A0AAD7WTI1"/>
<sequence>MCDQGTVLIRSWGVGHERPVSSRSKRPPAAPEDAVNAEGLSGALETPGPVRLRPGALSLHVINNVSHVRCTSPSRGLGREAAECFNVVSDWISIEKRGANGHP</sequence>